<dbReference type="SMART" id="SM00160">
    <property type="entry name" value="RanBD"/>
    <property type="match status" value="1"/>
</dbReference>
<evidence type="ECO:0000259" key="11">
    <source>
        <dbReference type="PROSITE" id="PS50196"/>
    </source>
</evidence>
<dbReference type="InterPro" id="IPR011993">
    <property type="entry name" value="PH-like_dom_sf"/>
</dbReference>
<dbReference type="PANTHER" id="PTHR23138">
    <property type="entry name" value="RAN BINDING PROTEIN"/>
    <property type="match status" value="1"/>
</dbReference>
<comment type="caution">
    <text evidence="12">The sequence shown here is derived from an EMBL/GenBank/DDBJ whole genome shotgun (WGS) entry which is preliminary data.</text>
</comment>
<dbReference type="InterPro" id="IPR045255">
    <property type="entry name" value="RanBP1-like"/>
</dbReference>
<keyword evidence="7" id="KW-0811">Translocation</keyword>
<dbReference type="SUPFAM" id="SSF50729">
    <property type="entry name" value="PH domain-like"/>
    <property type="match status" value="1"/>
</dbReference>
<dbReference type="InterPro" id="IPR015007">
    <property type="entry name" value="NUP2/50/61"/>
</dbReference>
<dbReference type="Pfam" id="PF08911">
    <property type="entry name" value="NUP50"/>
    <property type="match status" value="1"/>
</dbReference>
<feature type="compositionally biased region" description="Polar residues" evidence="10">
    <location>
        <begin position="75"/>
        <end position="89"/>
    </location>
</feature>
<dbReference type="InterPro" id="IPR000156">
    <property type="entry name" value="Ran_bind_dom"/>
</dbReference>
<feature type="region of interest" description="Disordered" evidence="10">
    <location>
        <begin position="51"/>
        <end position="108"/>
    </location>
</feature>
<dbReference type="AlphaFoldDB" id="A0A835QAN2"/>
<protein>
    <recommendedName>
        <fullName evidence="11">RanBD1 domain-containing protein</fullName>
    </recommendedName>
</protein>
<evidence type="ECO:0000256" key="3">
    <source>
        <dbReference type="ARBA" id="ARBA00022737"/>
    </source>
</evidence>
<keyword evidence="6" id="KW-0007">Acetylation</keyword>
<evidence type="ECO:0000256" key="5">
    <source>
        <dbReference type="ARBA" id="ARBA00022927"/>
    </source>
</evidence>
<proteinExistence type="predicted"/>
<keyword evidence="4" id="KW-0509">mRNA transport</keyword>
<dbReference type="Proteomes" id="UP000639772">
    <property type="component" value="Chromosome 10"/>
</dbReference>
<dbReference type="EMBL" id="JADCNM010000010">
    <property type="protein sequence ID" value="KAG0465453.1"/>
    <property type="molecule type" value="Genomic_DNA"/>
</dbReference>
<dbReference type="GO" id="GO:0015031">
    <property type="term" value="P:protein transport"/>
    <property type="evidence" value="ECO:0007669"/>
    <property type="project" value="UniProtKB-KW"/>
</dbReference>
<reference evidence="12 13" key="1">
    <citation type="journal article" date="2020" name="Nat. Food">
        <title>A phased Vanilla planifolia genome enables genetic improvement of flavour and production.</title>
        <authorList>
            <person name="Hasing T."/>
            <person name="Tang H."/>
            <person name="Brym M."/>
            <person name="Khazi F."/>
            <person name="Huang T."/>
            <person name="Chambers A.H."/>
        </authorList>
    </citation>
    <scope>NUCLEOTIDE SEQUENCE [LARGE SCALE GENOMIC DNA]</scope>
    <source>
        <tissue evidence="12">Leaf</tissue>
    </source>
</reference>
<feature type="region of interest" description="Disordered" evidence="10">
    <location>
        <begin position="1"/>
        <end position="36"/>
    </location>
</feature>
<dbReference type="PANTHER" id="PTHR23138:SF142">
    <property type="entry name" value="RAN-BINDING PROTEIN 3B-RELATED"/>
    <property type="match status" value="1"/>
</dbReference>
<evidence type="ECO:0000256" key="8">
    <source>
        <dbReference type="ARBA" id="ARBA00023132"/>
    </source>
</evidence>
<evidence type="ECO:0000256" key="10">
    <source>
        <dbReference type="SAM" id="MobiDB-lite"/>
    </source>
</evidence>
<dbReference type="Pfam" id="PF00638">
    <property type="entry name" value="Ran_BP1"/>
    <property type="match status" value="1"/>
</dbReference>
<evidence type="ECO:0000256" key="2">
    <source>
        <dbReference type="ARBA" id="ARBA00022448"/>
    </source>
</evidence>
<evidence type="ECO:0000313" key="13">
    <source>
        <dbReference type="Proteomes" id="UP000639772"/>
    </source>
</evidence>
<evidence type="ECO:0000256" key="4">
    <source>
        <dbReference type="ARBA" id="ARBA00022816"/>
    </source>
</evidence>
<feature type="region of interest" description="Disordered" evidence="10">
    <location>
        <begin position="209"/>
        <end position="232"/>
    </location>
</feature>
<dbReference type="GO" id="GO:0005643">
    <property type="term" value="C:nuclear pore"/>
    <property type="evidence" value="ECO:0007669"/>
    <property type="project" value="UniProtKB-SubCell"/>
</dbReference>
<evidence type="ECO:0000313" key="12">
    <source>
        <dbReference type="EMBL" id="KAG0465453.1"/>
    </source>
</evidence>
<dbReference type="PROSITE" id="PS50196">
    <property type="entry name" value="RANBD1"/>
    <property type="match status" value="1"/>
</dbReference>
<dbReference type="Gene3D" id="2.30.29.30">
    <property type="entry name" value="Pleckstrin-homology domain (PH domain)/Phosphotyrosine-binding domain (PTB)"/>
    <property type="match status" value="1"/>
</dbReference>
<keyword evidence="9" id="KW-0539">Nucleus</keyword>
<keyword evidence="8" id="KW-0906">Nuclear pore complex</keyword>
<dbReference type="CDD" id="cd13169">
    <property type="entry name" value="RanBD_NUP50_plant"/>
    <property type="match status" value="1"/>
</dbReference>
<feature type="compositionally biased region" description="Basic and acidic residues" evidence="10">
    <location>
        <begin position="209"/>
        <end position="221"/>
    </location>
</feature>
<sequence length="445" mass="47206">MADTENGAASSKKRAAGGQISKENPELDDGTLEPEMGTFQRASEEVLATRRIVKVRRQPPPSNAPANPFAGIRLVSSTGSTVQTNAQVETSDKASTEEANTNINNVVSGENGDAKVEALLNEQNVSLENNKISECSVDVVAVSSAVNESPEPLETIVEAEGDRKGVGIVLESEDSNKKTEDSEGKAVEHPKEVCDGACVEDGEKSCDKVGDETKEAEENNAKEAPAPAASFSSFQQLSSSQNAFTSVSGGGFGTSPFSFGSGSSFGSTSESSFSSFSFGSFNNGVTSFSLPVLGGHASDTAKCSLQEVTVETGEENEKSVFTADATLYEYLDGSWKERGRGEVKVNTSLAGDNSRLIMRARGNYRLILNASLYPDMTLTSMDKKGITFACINIAGEGKTDLNTFALKFKDSSFMEEFRSVVTEHKGKKTSVLKTPENSPKASSDE</sequence>
<evidence type="ECO:0000256" key="6">
    <source>
        <dbReference type="ARBA" id="ARBA00022990"/>
    </source>
</evidence>
<name>A0A835QAN2_VANPL</name>
<gene>
    <name evidence="12" type="ORF">HPP92_019617</name>
</gene>
<feature type="compositionally biased region" description="Polar residues" evidence="10">
    <location>
        <begin position="431"/>
        <end position="445"/>
    </location>
</feature>
<feature type="compositionally biased region" description="Low complexity" evidence="10">
    <location>
        <begin position="222"/>
        <end position="232"/>
    </location>
</feature>
<feature type="region of interest" description="Disordered" evidence="10">
    <location>
        <begin position="424"/>
        <end position="445"/>
    </location>
</feature>
<evidence type="ECO:0000256" key="7">
    <source>
        <dbReference type="ARBA" id="ARBA00023010"/>
    </source>
</evidence>
<dbReference type="InterPro" id="IPR045207">
    <property type="entry name" value="RanBD_NUP50_plant"/>
</dbReference>
<evidence type="ECO:0000256" key="1">
    <source>
        <dbReference type="ARBA" id="ARBA00004567"/>
    </source>
</evidence>
<keyword evidence="5" id="KW-0653">Protein transport</keyword>
<evidence type="ECO:0000256" key="9">
    <source>
        <dbReference type="ARBA" id="ARBA00023242"/>
    </source>
</evidence>
<accession>A0A835QAN2</accession>
<feature type="domain" description="RanBD1" evidence="11">
    <location>
        <begin position="296"/>
        <end position="430"/>
    </location>
</feature>
<keyword evidence="2" id="KW-0813">Transport</keyword>
<comment type="subcellular location">
    <subcellularLocation>
        <location evidence="1">Nucleus</location>
        <location evidence="1">Nuclear pore complex</location>
    </subcellularLocation>
</comment>
<dbReference type="OrthoDB" id="185618at2759"/>
<feature type="compositionally biased region" description="Polar residues" evidence="10">
    <location>
        <begin position="97"/>
        <end position="108"/>
    </location>
</feature>
<dbReference type="GO" id="GO:0051028">
    <property type="term" value="P:mRNA transport"/>
    <property type="evidence" value="ECO:0007669"/>
    <property type="project" value="UniProtKB-KW"/>
</dbReference>
<keyword evidence="3" id="KW-0677">Repeat</keyword>
<organism evidence="12 13">
    <name type="scientific">Vanilla planifolia</name>
    <name type="common">Vanilla</name>
    <dbReference type="NCBI Taxonomy" id="51239"/>
    <lineage>
        <taxon>Eukaryota</taxon>
        <taxon>Viridiplantae</taxon>
        <taxon>Streptophyta</taxon>
        <taxon>Embryophyta</taxon>
        <taxon>Tracheophyta</taxon>
        <taxon>Spermatophyta</taxon>
        <taxon>Magnoliopsida</taxon>
        <taxon>Liliopsida</taxon>
        <taxon>Asparagales</taxon>
        <taxon>Orchidaceae</taxon>
        <taxon>Vanilloideae</taxon>
        <taxon>Vanilleae</taxon>
        <taxon>Vanilla</taxon>
    </lineage>
</organism>